<keyword evidence="2" id="KW-1185">Reference proteome</keyword>
<dbReference type="Pfam" id="PF16702">
    <property type="entry name" value="DUF5063"/>
    <property type="match status" value="1"/>
</dbReference>
<dbReference type="Gene3D" id="1.20.120.1550">
    <property type="entry name" value="Protein of unknown function DUF5063"/>
    <property type="match status" value="1"/>
</dbReference>
<name>A0ABY9WIK4_9BACT</name>
<dbReference type="Proteomes" id="UP001611383">
    <property type="component" value="Chromosome"/>
</dbReference>
<accession>A0ABY9WIK4</accession>
<dbReference type="EMBL" id="CP043494">
    <property type="protein sequence ID" value="WNG43615.1"/>
    <property type="molecule type" value="Genomic_DNA"/>
</dbReference>
<dbReference type="InterPro" id="IPR032025">
    <property type="entry name" value="DUF5063"/>
</dbReference>
<organism evidence="1 2">
    <name type="scientific">Archangium minus</name>
    <dbReference type="NCBI Taxonomy" id="83450"/>
    <lineage>
        <taxon>Bacteria</taxon>
        <taxon>Pseudomonadati</taxon>
        <taxon>Myxococcota</taxon>
        <taxon>Myxococcia</taxon>
        <taxon>Myxococcales</taxon>
        <taxon>Cystobacterineae</taxon>
        <taxon>Archangiaceae</taxon>
        <taxon>Archangium</taxon>
    </lineage>
</organism>
<reference evidence="1 2" key="1">
    <citation type="submission" date="2019-08" db="EMBL/GenBank/DDBJ databases">
        <title>Archangium and Cystobacter genomes.</title>
        <authorList>
            <person name="Chen I.-C.K."/>
            <person name="Wielgoss S."/>
        </authorList>
    </citation>
    <scope>NUCLEOTIDE SEQUENCE [LARGE SCALE GENOMIC DNA]</scope>
    <source>
        <strain evidence="1 2">Cbm 6</strain>
    </source>
</reference>
<gene>
    <name evidence="1" type="ORF">F0U60_05535</name>
</gene>
<proteinExistence type="predicted"/>
<protein>
    <submittedName>
        <fullName evidence="1">DUF5063 domain-containing protein</fullName>
    </submittedName>
</protein>
<evidence type="ECO:0000313" key="2">
    <source>
        <dbReference type="Proteomes" id="UP001611383"/>
    </source>
</evidence>
<dbReference type="InterPro" id="IPR038312">
    <property type="entry name" value="DUF5063_sf"/>
</dbReference>
<evidence type="ECO:0000313" key="1">
    <source>
        <dbReference type="EMBL" id="WNG43615.1"/>
    </source>
</evidence>
<sequence>MTRSEILDVVKQFLALLEGEGPVEARESRLRLLLDRLALAYHFAEAPFDARKHHEPPRADYRLLRERISSLFPNYGFYSTVLDVTNEVGESEVGVGDSIDDLTDIAMDLHEVLARCQMTSEEDALFHFRILFEGHWGAHLRSLQQYLHALTF</sequence>
<dbReference type="RefSeq" id="WP_395814939.1">
    <property type="nucleotide sequence ID" value="NZ_CP043494.1"/>
</dbReference>